<dbReference type="NCBIfam" id="NF002759">
    <property type="entry name" value="PRK02813.1"/>
    <property type="match status" value="1"/>
</dbReference>
<organism evidence="11 12">
    <name type="scientific">Eubacterium album</name>
    <dbReference type="NCBI Taxonomy" id="2978477"/>
    <lineage>
        <taxon>Bacteria</taxon>
        <taxon>Bacillati</taxon>
        <taxon>Bacillota</taxon>
        <taxon>Clostridia</taxon>
        <taxon>Eubacteriales</taxon>
        <taxon>Eubacteriaceae</taxon>
        <taxon>Eubacterium</taxon>
    </lineage>
</organism>
<comment type="caution">
    <text evidence="11">The sequence shown here is derived from an EMBL/GenBank/DDBJ whole genome shotgun (WGS) entry which is preliminary data.</text>
</comment>
<dbReference type="InterPro" id="IPR001948">
    <property type="entry name" value="Peptidase_M18"/>
</dbReference>
<accession>A0ABT2M135</accession>
<dbReference type="InterPro" id="IPR023358">
    <property type="entry name" value="Peptidase_M18_dom2"/>
</dbReference>
<sequence length="445" mass="49595">MAENKSNYRNTSKELMAFIKKSPTAFHVVNNFSQMLEKSGFTKLNERDKWKLKTNGKYYVTRNDSSIIAFCMPENEDFYNFQIAAAHSDSPTFKIKENPEMIEDDNYVTLNVEKYGGMLMAPWLDRPLSVAGRVIVKEGTTLKPVLINIDRDLCAIPNLAIHMNRDANSGIKYNPQKDMIPLFGEISAKNKFEKIIAKEANTDTDSIISTDLFLYNREKGTVWGAENEFISAPRLDDVMCAYSCINALIKSKETNKESVNVCAVFDNEEVGSTTKQGADSSFLADVLSRISMCKGKDNEDFVRACASSFMLSADNAHAVHPNYKEKADPTNRPYMNKGIVIKYNANQKYTTDAVSAAIFKEICKKAEVPVQSYVNRSDIPGGSTLGNISNSHISLNTVDIGLAQLAMHSPYETAGIKDTELMIKAVKKFYETAIITGENGEISLK</sequence>
<evidence type="ECO:0000256" key="7">
    <source>
        <dbReference type="ARBA" id="ARBA00022833"/>
    </source>
</evidence>
<evidence type="ECO:0000256" key="2">
    <source>
        <dbReference type="ARBA" id="ARBA00008290"/>
    </source>
</evidence>
<dbReference type="Pfam" id="PF02127">
    <property type="entry name" value="Peptidase_M18"/>
    <property type="match status" value="1"/>
</dbReference>
<evidence type="ECO:0000313" key="11">
    <source>
        <dbReference type="EMBL" id="MCT7397973.1"/>
    </source>
</evidence>
<dbReference type="SUPFAM" id="SSF101821">
    <property type="entry name" value="Aminopeptidase/glucanase lid domain"/>
    <property type="match status" value="1"/>
</dbReference>
<name>A0ABT2M135_9FIRM</name>
<evidence type="ECO:0000256" key="4">
    <source>
        <dbReference type="ARBA" id="ARBA00022670"/>
    </source>
</evidence>
<proteinExistence type="inferred from homology"/>
<dbReference type="GO" id="GO:0004177">
    <property type="term" value="F:aminopeptidase activity"/>
    <property type="evidence" value="ECO:0007669"/>
    <property type="project" value="UniProtKB-KW"/>
</dbReference>
<dbReference type="RefSeq" id="WP_260978322.1">
    <property type="nucleotide sequence ID" value="NZ_JAODBU010000002.1"/>
</dbReference>
<dbReference type="PANTHER" id="PTHR28570:SF3">
    <property type="entry name" value="ASPARTYL AMINOPEPTIDASE"/>
    <property type="match status" value="1"/>
</dbReference>
<dbReference type="Proteomes" id="UP001431199">
    <property type="component" value="Unassembled WGS sequence"/>
</dbReference>
<gene>
    <name evidence="11" type="ORF">N5B56_02570</name>
</gene>
<evidence type="ECO:0000256" key="5">
    <source>
        <dbReference type="ARBA" id="ARBA00022723"/>
    </source>
</evidence>
<evidence type="ECO:0000256" key="9">
    <source>
        <dbReference type="RuleBase" id="RU004386"/>
    </source>
</evidence>
<reference evidence="11" key="1">
    <citation type="submission" date="2022-09" db="EMBL/GenBank/DDBJ databases">
        <title>Eubacterium sp. LFL-14 isolated from human feces.</title>
        <authorList>
            <person name="Liu F."/>
        </authorList>
    </citation>
    <scope>NUCLEOTIDE SEQUENCE</scope>
    <source>
        <strain evidence="11">LFL-14</strain>
    </source>
</reference>
<dbReference type="Gene3D" id="3.40.630.10">
    <property type="entry name" value="Zn peptidases"/>
    <property type="match status" value="1"/>
</dbReference>
<evidence type="ECO:0000256" key="6">
    <source>
        <dbReference type="ARBA" id="ARBA00022801"/>
    </source>
</evidence>
<keyword evidence="4 9" id="KW-0645">Protease</keyword>
<keyword evidence="3 9" id="KW-0031">Aminopeptidase</keyword>
<keyword evidence="5 9" id="KW-0479">Metal-binding</keyword>
<evidence type="ECO:0000256" key="10">
    <source>
        <dbReference type="RuleBase" id="RU004387"/>
    </source>
</evidence>
<protein>
    <recommendedName>
        <fullName evidence="10">M18 family aminopeptidase</fullName>
        <ecNumber evidence="10">3.4.11.-</ecNumber>
    </recommendedName>
</protein>
<dbReference type="EC" id="3.4.11.-" evidence="10"/>
<evidence type="ECO:0000256" key="1">
    <source>
        <dbReference type="ARBA" id="ARBA00001947"/>
    </source>
</evidence>
<dbReference type="PRINTS" id="PR00932">
    <property type="entry name" value="AMINO1PTASE"/>
</dbReference>
<keyword evidence="7 9" id="KW-0862">Zinc</keyword>
<keyword evidence="6 9" id="KW-0378">Hydrolase</keyword>
<dbReference type="Gene3D" id="2.30.250.10">
    <property type="entry name" value="Aminopeptidase i, Domain 2"/>
    <property type="match status" value="1"/>
</dbReference>
<comment type="cofactor">
    <cofactor evidence="1 10">
        <name>Zn(2+)</name>
        <dbReference type="ChEBI" id="CHEBI:29105"/>
    </cofactor>
</comment>
<evidence type="ECO:0000256" key="3">
    <source>
        <dbReference type="ARBA" id="ARBA00022438"/>
    </source>
</evidence>
<dbReference type="PANTHER" id="PTHR28570">
    <property type="entry name" value="ASPARTYL AMINOPEPTIDASE"/>
    <property type="match status" value="1"/>
</dbReference>
<keyword evidence="12" id="KW-1185">Reference proteome</keyword>
<dbReference type="EMBL" id="JAODBU010000002">
    <property type="protein sequence ID" value="MCT7397973.1"/>
    <property type="molecule type" value="Genomic_DNA"/>
</dbReference>
<dbReference type="SUPFAM" id="SSF53187">
    <property type="entry name" value="Zn-dependent exopeptidases"/>
    <property type="match status" value="1"/>
</dbReference>
<keyword evidence="8 9" id="KW-0482">Metalloprotease</keyword>
<comment type="similarity">
    <text evidence="2 9">Belongs to the peptidase M18 family.</text>
</comment>
<evidence type="ECO:0000313" key="12">
    <source>
        <dbReference type="Proteomes" id="UP001431199"/>
    </source>
</evidence>
<dbReference type="CDD" id="cd05658">
    <property type="entry name" value="M18_DAP"/>
    <property type="match status" value="1"/>
</dbReference>
<evidence type="ECO:0000256" key="8">
    <source>
        <dbReference type="ARBA" id="ARBA00023049"/>
    </source>
</evidence>